<evidence type="ECO:0000313" key="1">
    <source>
        <dbReference type="EMBL" id="EEY66886.1"/>
    </source>
</evidence>
<accession>D0NW44</accession>
<reference evidence="2" key="1">
    <citation type="journal article" date="2009" name="Nature">
        <title>Genome sequence and analysis of the Irish potato famine pathogen Phytophthora infestans.</title>
        <authorList>
            <consortium name="The Broad Institute Genome Sequencing Platform"/>
            <person name="Haas B.J."/>
            <person name="Kamoun S."/>
            <person name="Zody M.C."/>
            <person name="Jiang R.H."/>
            <person name="Handsaker R.E."/>
            <person name="Cano L.M."/>
            <person name="Grabherr M."/>
            <person name="Kodira C.D."/>
            <person name="Raffaele S."/>
            <person name="Torto-Alalibo T."/>
            <person name="Bozkurt T.O."/>
            <person name="Ah-Fong A.M."/>
            <person name="Alvarado L."/>
            <person name="Anderson V.L."/>
            <person name="Armstrong M.R."/>
            <person name="Avrova A."/>
            <person name="Baxter L."/>
            <person name="Beynon J."/>
            <person name="Boevink P.C."/>
            <person name="Bollmann S.R."/>
            <person name="Bos J.I."/>
            <person name="Bulone V."/>
            <person name="Cai G."/>
            <person name="Cakir C."/>
            <person name="Carrington J.C."/>
            <person name="Chawner M."/>
            <person name="Conti L."/>
            <person name="Costanzo S."/>
            <person name="Ewan R."/>
            <person name="Fahlgren N."/>
            <person name="Fischbach M.A."/>
            <person name="Fugelstad J."/>
            <person name="Gilroy E.M."/>
            <person name="Gnerre S."/>
            <person name="Green P.J."/>
            <person name="Grenville-Briggs L.J."/>
            <person name="Griffith J."/>
            <person name="Grunwald N.J."/>
            <person name="Horn K."/>
            <person name="Horner N.R."/>
            <person name="Hu C.H."/>
            <person name="Huitema E."/>
            <person name="Jeong D.H."/>
            <person name="Jones A.M."/>
            <person name="Jones J.D."/>
            <person name="Jones R.W."/>
            <person name="Karlsson E.K."/>
            <person name="Kunjeti S.G."/>
            <person name="Lamour K."/>
            <person name="Liu Z."/>
            <person name="Ma L."/>
            <person name="Maclean D."/>
            <person name="Chibucos M.C."/>
            <person name="McDonald H."/>
            <person name="McWalters J."/>
            <person name="Meijer H.J."/>
            <person name="Morgan W."/>
            <person name="Morris P.F."/>
            <person name="Munro C.A."/>
            <person name="O'Neill K."/>
            <person name="Ospina-Giraldo M."/>
            <person name="Pinzon A."/>
            <person name="Pritchard L."/>
            <person name="Ramsahoye B."/>
            <person name="Ren Q."/>
            <person name="Restrepo S."/>
            <person name="Roy S."/>
            <person name="Sadanandom A."/>
            <person name="Savidor A."/>
            <person name="Schornack S."/>
            <person name="Schwartz D.C."/>
            <person name="Schumann U.D."/>
            <person name="Schwessinger B."/>
            <person name="Seyer L."/>
            <person name="Sharpe T."/>
            <person name="Silvar C."/>
            <person name="Song J."/>
            <person name="Studholme D.J."/>
            <person name="Sykes S."/>
            <person name="Thines M."/>
            <person name="van de Vondervoort P.J."/>
            <person name="Phuntumart V."/>
            <person name="Wawra S."/>
            <person name="Weide R."/>
            <person name="Win J."/>
            <person name="Young C."/>
            <person name="Zhou S."/>
            <person name="Fry W."/>
            <person name="Meyers B.C."/>
            <person name="van West P."/>
            <person name="Ristaino J."/>
            <person name="Govers F."/>
            <person name="Birch P.R."/>
            <person name="Whisson S.C."/>
            <person name="Judelson H.S."/>
            <person name="Nusbaum C."/>
        </authorList>
    </citation>
    <scope>NUCLEOTIDE SEQUENCE [LARGE SCALE GENOMIC DNA]</scope>
    <source>
        <strain evidence="2">T30-4</strain>
    </source>
</reference>
<proteinExistence type="predicted"/>
<dbReference type="GeneID" id="9471409"/>
<name>D0NW44_PHYIT</name>
<dbReference type="OrthoDB" id="129704at2759"/>
<dbReference type="InParanoid" id="D0NW44"/>
<dbReference type="AlphaFoldDB" id="D0NW44"/>
<dbReference type="VEuPathDB" id="FungiDB:PITG_17470"/>
<dbReference type="RefSeq" id="XP_002896695.1">
    <property type="nucleotide sequence ID" value="XM_002896649.1"/>
</dbReference>
<keyword evidence="2" id="KW-1185">Reference proteome</keyword>
<evidence type="ECO:0000313" key="2">
    <source>
        <dbReference type="Proteomes" id="UP000006643"/>
    </source>
</evidence>
<dbReference type="KEGG" id="pif:PITG_17470"/>
<sequence>MSLPWLVVAVQSREARHITHLKELGEAGGGYSVREYSVCRAARNNNVTTTSPKVIIGRARNYINHLAKCEHNGIATAEQLEQVSLQAQQEKWKVGVIITDSAGHRTLFIKKN</sequence>
<dbReference type="Proteomes" id="UP000006643">
    <property type="component" value="Unassembled WGS sequence"/>
</dbReference>
<dbReference type="eggNOG" id="ENOG502RGVY">
    <property type="taxonomic scope" value="Eukaryota"/>
</dbReference>
<dbReference type="HOGENOM" id="CLU_2150788_0_0_1"/>
<protein>
    <submittedName>
        <fullName evidence="1">Uncharacterized protein</fullName>
    </submittedName>
</protein>
<organism evidence="1 2">
    <name type="scientific">Phytophthora infestans (strain T30-4)</name>
    <name type="common">Potato late blight agent</name>
    <dbReference type="NCBI Taxonomy" id="403677"/>
    <lineage>
        <taxon>Eukaryota</taxon>
        <taxon>Sar</taxon>
        <taxon>Stramenopiles</taxon>
        <taxon>Oomycota</taxon>
        <taxon>Peronosporomycetes</taxon>
        <taxon>Peronosporales</taxon>
        <taxon>Peronosporaceae</taxon>
        <taxon>Phytophthora</taxon>
    </lineage>
</organism>
<dbReference type="EMBL" id="DS028172">
    <property type="protein sequence ID" value="EEY66886.1"/>
    <property type="molecule type" value="Genomic_DNA"/>
</dbReference>
<gene>
    <name evidence="1" type="ORF">PITG_17470</name>
</gene>